<dbReference type="RefSeq" id="WP_167954142.1">
    <property type="nucleotide sequence ID" value="NZ_JAATJE010000001.1"/>
</dbReference>
<dbReference type="SUPFAM" id="SSF52172">
    <property type="entry name" value="CheY-like"/>
    <property type="match status" value="1"/>
</dbReference>
<protein>
    <submittedName>
        <fullName evidence="3">DNA-binding NtrC family response regulator</fullName>
    </submittedName>
</protein>
<feature type="modified residue" description="4-aspartylphosphate" evidence="1">
    <location>
        <position position="56"/>
    </location>
</feature>
<evidence type="ECO:0000259" key="2">
    <source>
        <dbReference type="PROSITE" id="PS50110"/>
    </source>
</evidence>
<dbReference type="Proteomes" id="UP000734218">
    <property type="component" value="Unassembled WGS sequence"/>
</dbReference>
<dbReference type="EMBL" id="JAATJE010000001">
    <property type="protein sequence ID" value="NJC34281.1"/>
    <property type="molecule type" value="Genomic_DNA"/>
</dbReference>
<evidence type="ECO:0000313" key="4">
    <source>
        <dbReference type="Proteomes" id="UP000734218"/>
    </source>
</evidence>
<dbReference type="Gene3D" id="3.40.50.2300">
    <property type="match status" value="1"/>
</dbReference>
<evidence type="ECO:0000313" key="3">
    <source>
        <dbReference type="EMBL" id="NJC34281.1"/>
    </source>
</evidence>
<reference evidence="3 4" key="1">
    <citation type="submission" date="2020-03" db="EMBL/GenBank/DDBJ databases">
        <title>Genomic Encyclopedia of Type Strains, Phase IV (KMG-IV): sequencing the most valuable type-strain genomes for metagenomic binning, comparative biology and taxonomic classification.</title>
        <authorList>
            <person name="Goeker M."/>
        </authorList>
    </citation>
    <scope>NUCLEOTIDE SEQUENCE [LARGE SCALE GENOMIC DNA]</scope>
    <source>
        <strain evidence="3 4">DSM 27651</strain>
    </source>
</reference>
<gene>
    <name evidence="3" type="ORF">GGR88_001755</name>
</gene>
<evidence type="ECO:0000256" key="1">
    <source>
        <dbReference type="PROSITE-ProRule" id="PRU00169"/>
    </source>
</evidence>
<dbReference type="InterPro" id="IPR011006">
    <property type="entry name" value="CheY-like_superfamily"/>
</dbReference>
<comment type="caution">
    <text evidence="3">The sequence shown here is derived from an EMBL/GenBank/DDBJ whole genome shotgun (WGS) entry which is preliminary data.</text>
</comment>
<dbReference type="GO" id="GO:0003677">
    <property type="term" value="F:DNA binding"/>
    <property type="evidence" value="ECO:0007669"/>
    <property type="project" value="UniProtKB-KW"/>
</dbReference>
<sequence length="121" mass="12844">MVEGARVLILEDHYYLATDLQAALQAAGAQVVGPFGDIGEASRALASDPPDCALVDLNLGAGISFDLPQRLRQHHVPFAFVTGYDRAAIPDEFAGFTQLEKPVAAQKVADVVQSLLAPQQS</sequence>
<keyword evidence="3" id="KW-0238">DNA-binding</keyword>
<feature type="domain" description="Response regulatory" evidence="2">
    <location>
        <begin position="6"/>
        <end position="116"/>
    </location>
</feature>
<keyword evidence="1" id="KW-0597">Phosphoprotein</keyword>
<dbReference type="PROSITE" id="PS50110">
    <property type="entry name" value="RESPONSE_REGULATORY"/>
    <property type="match status" value="1"/>
</dbReference>
<organism evidence="3 4">
    <name type="scientific">Sphingomonas jejuensis</name>
    <dbReference type="NCBI Taxonomy" id="904715"/>
    <lineage>
        <taxon>Bacteria</taxon>
        <taxon>Pseudomonadati</taxon>
        <taxon>Pseudomonadota</taxon>
        <taxon>Alphaproteobacteria</taxon>
        <taxon>Sphingomonadales</taxon>
        <taxon>Sphingomonadaceae</taxon>
        <taxon>Sphingomonas</taxon>
    </lineage>
</organism>
<proteinExistence type="predicted"/>
<keyword evidence="4" id="KW-1185">Reference proteome</keyword>
<dbReference type="SMART" id="SM00448">
    <property type="entry name" value="REC"/>
    <property type="match status" value="1"/>
</dbReference>
<dbReference type="Pfam" id="PF00072">
    <property type="entry name" value="Response_reg"/>
    <property type="match status" value="1"/>
</dbReference>
<dbReference type="InterPro" id="IPR001789">
    <property type="entry name" value="Sig_transdc_resp-reg_receiver"/>
</dbReference>
<name>A0ABX0XNL0_9SPHN</name>
<accession>A0ABX0XNL0</accession>